<evidence type="ECO:0008006" key="3">
    <source>
        <dbReference type="Google" id="ProtNLM"/>
    </source>
</evidence>
<organism evidence="1 2">
    <name type="scientific">Methylobacterium longum</name>
    <dbReference type="NCBI Taxonomy" id="767694"/>
    <lineage>
        <taxon>Bacteria</taxon>
        <taxon>Pseudomonadati</taxon>
        <taxon>Pseudomonadota</taxon>
        <taxon>Alphaproteobacteria</taxon>
        <taxon>Hyphomicrobiales</taxon>
        <taxon>Methylobacteriaceae</taxon>
        <taxon>Methylobacterium</taxon>
    </lineage>
</organism>
<evidence type="ECO:0000313" key="2">
    <source>
        <dbReference type="Proteomes" id="UP001244297"/>
    </source>
</evidence>
<accession>A0ABT8AR55</accession>
<dbReference type="Proteomes" id="UP001244297">
    <property type="component" value="Unassembled WGS sequence"/>
</dbReference>
<evidence type="ECO:0000313" key="1">
    <source>
        <dbReference type="EMBL" id="MDN3572387.1"/>
    </source>
</evidence>
<reference evidence="2" key="1">
    <citation type="journal article" date="2019" name="Int. J. Syst. Evol. Microbiol.">
        <title>The Global Catalogue of Microorganisms (GCM) 10K type strain sequencing project: providing services to taxonomists for standard genome sequencing and annotation.</title>
        <authorList>
            <consortium name="The Broad Institute Genomics Platform"/>
            <consortium name="The Broad Institute Genome Sequencing Center for Infectious Disease"/>
            <person name="Wu L."/>
            <person name="Ma J."/>
        </authorList>
    </citation>
    <scope>NUCLEOTIDE SEQUENCE [LARGE SCALE GENOMIC DNA]</scope>
    <source>
        <strain evidence="2">CECT 7806</strain>
    </source>
</reference>
<keyword evidence="2" id="KW-1185">Reference proteome</keyword>
<protein>
    <recommendedName>
        <fullName evidence="3">DUF1311 domain-containing protein</fullName>
    </recommendedName>
</protein>
<dbReference type="EMBL" id="JAUFPT010000058">
    <property type="protein sequence ID" value="MDN3572387.1"/>
    <property type="molecule type" value="Genomic_DNA"/>
</dbReference>
<comment type="caution">
    <text evidence="1">The sequence shown here is derived from an EMBL/GenBank/DDBJ whole genome shotgun (WGS) entry which is preliminary data.</text>
</comment>
<dbReference type="RefSeq" id="WP_238285054.1">
    <property type="nucleotide sequence ID" value="NZ_BPQS01000002.1"/>
</dbReference>
<sequence length="247" mass="27253">MAFKDAFEIDGARMIFEGAADAFAYLRYGANVVRVITETETTPVADPGFLLSFNLSLKPSSSARRVAPWRGPECEKGRSVSDESGRQIMGVVVLLGLAVMGVSRCTGGSETSAAKTGQVQAVASAEDQEKIRLAAVERAERDRRIDASCREDLECTAREGAFSTVMSDCRRAIEKGSENVVEWTDGVFGDKFPQSRWRDKQKGHVEYRGDSAKMQNDYGTWKNLIYTCVVDVPNKKVLDYTVRTGRI</sequence>
<gene>
    <name evidence="1" type="ORF">QWZ18_17370</name>
</gene>
<proteinExistence type="predicted"/>
<name>A0ABT8AR55_9HYPH</name>